<evidence type="ECO:0000256" key="7">
    <source>
        <dbReference type="SAM" id="Phobius"/>
    </source>
</evidence>
<dbReference type="SUPFAM" id="SSF46626">
    <property type="entry name" value="Cytochrome c"/>
    <property type="match status" value="1"/>
</dbReference>
<keyword evidence="10" id="KW-1185">Reference proteome</keyword>
<keyword evidence="2 6" id="KW-0349">Heme</keyword>
<dbReference type="GO" id="GO:0005506">
    <property type="term" value="F:iron ion binding"/>
    <property type="evidence" value="ECO:0007669"/>
    <property type="project" value="InterPro"/>
</dbReference>
<evidence type="ECO:0000256" key="2">
    <source>
        <dbReference type="ARBA" id="ARBA00022617"/>
    </source>
</evidence>
<accession>A9BY70</accession>
<feature type="domain" description="Cytochrome c" evidence="8">
    <location>
        <begin position="87"/>
        <end position="172"/>
    </location>
</feature>
<dbReference type="GO" id="GO:0020037">
    <property type="term" value="F:heme binding"/>
    <property type="evidence" value="ECO:0007669"/>
    <property type="project" value="InterPro"/>
</dbReference>
<sequence>MAGQLPPDADDEGDDAPHRPRWLGWALVVFMLLVALGVFNIGWRIMRGPAVAPVAPAAGLPAAAVTAAADPNAGAGAGTEAGTDAGPRLLAGKALVEGNDCLRCHGLVRHYVGPSFQQIAERYRAREDAADYLARKIREGGAGEWGRAIMPRHPHLDTAQSLQMAAWLLSLPSPESGKS</sequence>
<feature type="binding site" description="covalent" evidence="6">
    <location>
        <position position="150"/>
    </location>
    <ligand>
        <name>heme c</name>
        <dbReference type="ChEBI" id="CHEBI:61717"/>
    </ligand>
</feature>
<dbReference type="KEGG" id="dac:Daci_1565"/>
<feature type="binding site" description="covalent" evidence="6">
    <location>
        <position position="101"/>
    </location>
    <ligand>
        <name>heme c</name>
        <dbReference type="ChEBI" id="CHEBI:61717"/>
    </ligand>
</feature>
<reference evidence="10" key="2">
    <citation type="submission" date="2007-11" db="EMBL/GenBank/DDBJ databases">
        <title>Complete sequence of Delftia acidovorans DSM 14801 / SPH-1.</title>
        <authorList>
            <person name="Copeland A."/>
            <person name="Lucas S."/>
            <person name="Lapidus A."/>
            <person name="Barry K."/>
            <person name="Glavina del Rio T."/>
            <person name="Dalin E."/>
            <person name="Tice H."/>
            <person name="Pitluck S."/>
            <person name="Lowry S."/>
            <person name="Clum A."/>
            <person name="Schmutz J."/>
            <person name="Larimer F."/>
            <person name="Land M."/>
            <person name="Hauser L."/>
            <person name="Kyrpides N."/>
            <person name="Kim E."/>
            <person name="Schleheck D."/>
            <person name="Richardson P."/>
        </authorList>
    </citation>
    <scope>NUCLEOTIDE SEQUENCE [LARGE SCALE GENOMIC DNA]</scope>
    <source>
        <strain evidence="10">DSM 14801 / SPH-1</strain>
    </source>
</reference>
<proteinExistence type="predicted"/>
<keyword evidence="4" id="KW-0249">Electron transport</keyword>
<dbReference type="Gene3D" id="1.10.760.10">
    <property type="entry name" value="Cytochrome c-like domain"/>
    <property type="match status" value="1"/>
</dbReference>
<evidence type="ECO:0000256" key="4">
    <source>
        <dbReference type="ARBA" id="ARBA00022982"/>
    </source>
</evidence>
<dbReference type="InterPro" id="IPR002324">
    <property type="entry name" value="Cyt_c_ID"/>
</dbReference>
<comment type="PTM">
    <text evidence="6">Binds 1 heme c group covalently per subunit.</text>
</comment>
<dbReference type="STRING" id="398578.Daci_1565"/>
<dbReference type="PRINTS" id="PR00606">
    <property type="entry name" value="CYTCHROMECID"/>
</dbReference>
<gene>
    <name evidence="9" type="ordered locus">Daci_1565</name>
</gene>
<evidence type="ECO:0000256" key="5">
    <source>
        <dbReference type="ARBA" id="ARBA00023004"/>
    </source>
</evidence>
<dbReference type="PROSITE" id="PS51007">
    <property type="entry name" value="CYTC"/>
    <property type="match status" value="1"/>
</dbReference>
<keyword evidence="1" id="KW-0813">Transport</keyword>
<name>A9BY70_DELAS</name>
<reference evidence="9 10" key="1">
    <citation type="journal article" date="2004" name="Appl. Environ. Microbiol.">
        <title>Mineralization of individual congeners of linear alkylbenzenesulfonate by defined pairs of heterotrophic bacteria.</title>
        <authorList>
            <person name="Schleheck D."/>
            <person name="Knepper T.P."/>
            <person name="Fischer K."/>
            <person name="Cook A.M."/>
        </authorList>
    </citation>
    <scope>NUCLEOTIDE SEQUENCE [LARGE SCALE GENOMIC DNA]</scope>
    <source>
        <strain evidence="10">DSM 14801 / SPH-1</strain>
    </source>
</reference>
<dbReference type="Pfam" id="PF00034">
    <property type="entry name" value="Cytochrom_C"/>
    <property type="match status" value="1"/>
</dbReference>
<evidence type="ECO:0000256" key="1">
    <source>
        <dbReference type="ARBA" id="ARBA00022448"/>
    </source>
</evidence>
<organism evidence="9 10">
    <name type="scientific">Delftia acidovorans (strain DSM 14801 / SPH-1)</name>
    <dbReference type="NCBI Taxonomy" id="398578"/>
    <lineage>
        <taxon>Bacteria</taxon>
        <taxon>Pseudomonadati</taxon>
        <taxon>Pseudomonadota</taxon>
        <taxon>Betaproteobacteria</taxon>
        <taxon>Burkholderiales</taxon>
        <taxon>Comamonadaceae</taxon>
        <taxon>Delftia</taxon>
    </lineage>
</organism>
<dbReference type="GO" id="GO:0009055">
    <property type="term" value="F:electron transfer activity"/>
    <property type="evidence" value="ECO:0007669"/>
    <property type="project" value="InterPro"/>
</dbReference>
<dbReference type="RefSeq" id="WP_012203495.1">
    <property type="nucleotide sequence ID" value="NC_010002.1"/>
</dbReference>
<dbReference type="InterPro" id="IPR036909">
    <property type="entry name" value="Cyt_c-like_dom_sf"/>
</dbReference>
<dbReference type="EMBL" id="CP000884">
    <property type="protein sequence ID" value="ABX34209.1"/>
    <property type="molecule type" value="Genomic_DNA"/>
</dbReference>
<feature type="transmembrane region" description="Helical" evidence="7">
    <location>
        <begin position="22"/>
        <end position="43"/>
    </location>
</feature>
<evidence type="ECO:0000259" key="8">
    <source>
        <dbReference type="PROSITE" id="PS51007"/>
    </source>
</evidence>
<dbReference type="Proteomes" id="UP000000784">
    <property type="component" value="Chromosome"/>
</dbReference>
<evidence type="ECO:0000256" key="6">
    <source>
        <dbReference type="PIRSR" id="PIRSR602324-1"/>
    </source>
</evidence>
<feature type="binding site" description="covalent" evidence="6">
    <location>
        <position position="105"/>
    </location>
    <ligand>
        <name>heme c</name>
        <dbReference type="ChEBI" id="CHEBI:61717"/>
    </ligand>
</feature>
<evidence type="ECO:0000313" key="9">
    <source>
        <dbReference type="EMBL" id="ABX34209.1"/>
    </source>
</evidence>
<keyword evidence="7" id="KW-0812">Transmembrane</keyword>
<protein>
    <submittedName>
        <fullName evidence="9">Cytochrome c class I</fullName>
    </submittedName>
</protein>
<dbReference type="InterPro" id="IPR009056">
    <property type="entry name" value="Cyt_c-like_dom"/>
</dbReference>
<dbReference type="HOGENOM" id="CLU_123779_0_0_4"/>
<keyword evidence="5 6" id="KW-0408">Iron</keyword>
<keyword evidence="7" id="KW-1133">Transmembrane helix</keyword>
<evidence type="ECO:0000313" key="10">
    <source>
        <dbReference type="Proteomes" id="UP000000784"/>
    </source>
</evidence>
<dbReference type="eggNOG" id="COG4654">
    <property type="taxonomic scope" value="Bacteria"/>
</dbReference>
<dbReference type="AlphaFoldDB" id="A9BY70"/>
<dbReference type="GeneID" id="24118004"/>
<evidence type="ECO:0000256" key="3">
    <source>
        <dbReference type="ARBA" id="ARBA00022723"/>
    </source>
</evidence>
<keyword evidence="3 6" id="KW-0479">Metal-binding</keyword>
<keyword evidence="7" id="KW-0472">Membrane</keyword>